<sequence length="71" mass="7656">PQGSQLETIWSKHLGATAPKKTVKSSPVASRDLPDGIYLSVPPPAAHHSYLPHVISASSEFLRNAPDKRTL</sequence>
<protein>
    <submittedName>
        <fullName evidence="1">Uncharacterized protein</fullName>
    </submittedName>
</protein>
<proteinExistence type="predicted"/>
<evidence type="ECO:0000313" key="2">
    <source>
        <dbReference type="Proteomes" id="UP001516400"/>
    </source>
</evidence>
<keyword evidence="2" id="KW-1185">Reference proteome</keyword>
<gene>
    <name evidence="1" type="ORF">HHI36_009921</name>
</gene>
<comment type="caution">
    <text evidence="1">The sequence shown here is derived from an EMBL/GenBank/DDBJ whole genome shotgun (WGS) entry which is preliminary data.</text>
</comment>
<reference evidence="1 2" key="1">
    <citation type="journal article" date="2021" name="BMC Biol.">
        <title>Horizontally acquired antibacterial genes associated with adaptive radiation of ladybird beetles.</title>
        <authorList>
            <person name="Li H.S."/>
            <person name="Tang X.F."/>
            <person name="Huang Y.H."/>
            <person name="Xu Z.Y."/>
            <person name="Chen M.L."/>
            <person name="Du X.Y."/>
            <person name="Qiu B.Y."/>
            <person name="Chen P.T."/>
            <person name="Zhang W."/>
            <person name="Slipinski A."/>
            <person name="Escalona H.E."/>
            <person name="Waterhouse R.M."/>
            <person name="Zwick A."/>
            <person name="Pang H."/>
        </authorList>
    </citation>
    <scope>NUCLEOTIDE SEQUENCE [LARGE SCALE GENOMIC DNA]</scope>
    <source>
        <strain evidence="1">SYSU2018</strain>
    </source>
</reference>
<dbReference type="Proteomes" id="UP001516400">
    <property type="component" value="Unassembled WGS sequence"/>
</dbReference>
<dbReference type="AlphaFoldDB" id="A0ABD2MHA2"/>
<dbReference type="EMBL" id="JABFTP020000001">
    <property type="protein sequence ID" value="KAL3265718.1"/>
    <property type="molecule type" value="Genomic_DNA"/>
</dbReference>
<organism evidence="1 2">
    <name type="scientific">Cryptolaemus montrouzieri</name>
    <dbReference type="NCBI Taxonomy" id="559131"/>
    <lineage>
        <taxon>Eukaryota</taxon>
        <taxon>Metazoa</taxon>
        <taxon>Ecdysozoa</taxon>
        <taxon>Arthropoda</taxon>
        <taxon>Hexapoda</taxon>
        <taxon>Insecta</taxon>
        <taxon>Pterygota</taxon>
        <taxon>Neoptera</taxon>
        <taxon>Endopterygota</taxon>
        <taxon>Coleoptera</taxon>
        <taxon>Polyphaga</taxon>
        <taxon>Cucujiformia</taxon>
        <taxon>Coccinelloidea</taxon>
        <taxon>Coccinellidae</taxon>
        <taxon>Scymninae</taxon>
        <taxon>Scymnini</taxon>
        <taxon>Cryptolaemus</taxon>
    </lineage>
</organism>
<evidence type="ECO:0000313" key="1">
    <source>
        <dbReference type="EMBL" id="KAL3265718.1"/>
    </source>
</evidence>
<feature type="non-terminal residue" evidence="1">
    <location>
        <position position="1"/>
    </location>
</feature>
<accession>A0ABD2MHA2</accession>
<name>A0ABD2MHA2_9CUCU</name>